<name>A0AAD7K4U1_9AGAR</name>
<feature type="region of interest" description="Disordered" evidence="1">
    <location>
        <begin position="1"/>
        <end position="63"/>
    </location>
</feature>
<keyword evidence="3" id="KW-1185">Reference proteome</keyword>
<evidence type="ECO:0000256" key="1">
    <source>
        <dbReference type="SAM" id="MobiDB-lite"/>
    </source>
</evidence>
<proteinExistence type="predicted"/>
<feature type="compositionally biased region" description="Low complexity" evidence="1">
    <location>
        <begin position="358"/>
        <end position="380"/>
    </location>
</feature>
<feature type="compositionally biased region" description="Low complexity" evidence="1">
    <location>
        <begin position="257"/>
        <end position="274"/>
    </location>
</feature>
<accession>A0AAD7K4U1</accession>
<protein>
    <submittedName>
        <fullName evidence="2">Uncharacterized protein</fullName>
    </submittedName>
</protein>
<dbReference type="Proteomes" id="UP001215598">
    <property type="component" value="Unassembled WGS sequence"/>
</dbReference>
<evidence type="ECO:0000313" key="3">
    <source>
        <dbReference type="Proteomes" id="UP001215598"/>
    </source>
</evidence>
<feature type="compositionally biased region" description="Gly residues" evidence="1">
    <location>
        <begin position="381"/>
        <end position="392"/>
    </location>
</feature>
<feature type="region of interest" description="Disordered" evidence="1">
    <location>
        <begin position="356"/>
        <end position="392"/>
    </location>
</feature>
<evidence type="ECO:0000313" key="2">
    <source>
        <dbReference type="EMBL" id="KAJ7778173.1"/>
    </source>
</evidence>
<feature type="region of interest" description="Disordered" evidence="1">
    <location>
        <begin position="215"/>
        <end position="339"/>
    </location>
</feature>
<feature type="region of interest" description="Disordered" evidence="1">
    <location>
        <begin position="439"/>
        <end position="481"/>
    </location>
</feature>
<feature type="compositionally biased region" description="Gly residues" evidence="1">
    <location>
        <begin position="454"/>
        <end position="463"/>
    </location>
</feature>
<feature type="compositionally biased region" description="Low complexity" evidence="1">
    <location>
        <begin position="281"/>
        <end position="292"/>
    </location>
</feature>
<gene>
    <name evidence="2" type="ORF">B0H16DRAFT_879948</name>
</gene>
<dbReference type="AlphaFoldDB" id="A0AAD7K4U1"/>
<dbReference type="EMBL" id="JARKIB010000007">
    <property type="protein sequence ID" value="KAJ7778173.1"/>
    <property type="molecule type" value="Genomic_DNA"/>
</dbReference>
<reference evidence="2" key="1">
    <citation type="submission" date="2023-03" db="EMBL/GenBank/DDBJ databases">
        <title>Massive genome expansion in bonnet fungi (Mycena s.s.) driven by repeated elements and novel gene families across ecological guilds.</title>
        <authorList>
            <consortium name="Lawrence Berkeley National Laboratory"/>
            <person name="Harder C.B."/>
            <person name="Miyauchi S."/>
            <person name="Viragh M."/>
            <person name="Kuo A."/>
            <person name="Thoen E."/>
            <person name="Andreopoulos B."/>
            <person name="Lu D."/>
            <person name="Skrede I."/>
            <person name="Drula E."/>
            <person name="Henrissat B."/>
            <person name="Morin E."/>
            <person name="Kohler A."/>
            <person name="Barry K."/>
            <person name="LaButti K."/>
            <person name="Morin E."/>
            <person name="Salamov A."/>
            <person name="Lipzen A."/>
            <person name="Mereny Z."/>
            <person name="Hegedus B."/>
            <person name="Baldrian P."/>
            <person name="Stursova M."/>
            <person name="Weitz H."/>
            <person name="Taylor A."/>
            <person name="Grigoriev I.V."/>
            <person name="Nagy L.G."/>
            <person name="Martin F."/>
            <person name="Kauserud H."/>
        </authorList>
    </citation>
    <scope>NUCLEOTIDE SEQUENCE</scope>
    <source>
        <strain evidence="2">CBHHK182m</strain>
    </source>
</reference>
<sequence length="549" mass="55709">MASMLQPTASSTSSSPPPSTPPARRTAPSDVFRPRLPLDPFSPQPLHTQNAHNHKPIDPDAPWPAHDLQALSHAYSLAPHVLLVLGAPSPHALAPLLRSQTFARSLILLVTHNPPSLSAFQAAARAPNNTAHPTPAIRVLRLRAPLAPAAPAFALTLVSILDAAAAVARAWRIAPAPIFPPPTPDASLDIAQLAQSPHSDAFDVPEPLALDAVPVPSKALPGSEHLHPAGAGKRGSSLLSSAPPDPNARRRSTLGKPTPASGSAPAPKSSFPAPDTQTQTPSRPASPASLASVNSYTSQSSASKRNSTSSLSTKRNSKRDSNGGKHKIGAGGSGASRDGTRPFDALVSFLPSPHAYHQHASSSASASHAQGQASSSHAQGQAGGGGAVAGQGAGEGNEKGVLKQVVLVSTLASGFLAGPSYAALHPEVDGWQLVGAGGGGGSGGSGRSTPVNGGASGIGGNGGFDWSSAPPSPSHAHPPSSSGFLASSASSAYSYSGAQPPLSSASSAYSYSYSAETSRPGLGPFLVKYLKLYLYTRLPLGFVNVYPYK</sequence>
<comment type="caution">
    <text evidence="2">The sequence shown here is derived from an EMBL/GenBank/DDBJ whole genome shotgun (WGS) entry which is preliminary data.</text>
</comment>
<organism evidence="2 3">
    <name type="scientific">Mycena metata</name>
    <dbReference type="NCBI Taxonomy" id="1033252"/>
    <lineage>
        <taxon>Eukaryota</taxon>
        <taxon>Fungi</taxon>
        <taxon>Dikarya</taxon>
        <taxon>Basidiomycota</taxon>
        <taxon>Agaricomycotina</taxon>
        <taxon>Agaricomycetes</taxon>
        <taxon>Agaricomycetidae</taxon>
        <taxon>Agaricales</taxon>
        <taxon>Marasmiineae</taxon>
        <taxon>Mycenaceae</taxon>
        <taxon>Mycena</taxon>
    </lineage>
</organism>
<feature type="compositionally biased region" description="Polar residues" evidence="1">
    <location>
        <begin position="293"/>
        <end position="314"/>
    </location>
</feature>